<sequence>MSKLLPKSLYANLMEEARYRVEAMDAALSGRISLPDMILEELIYLQIRLLCEIVGLGCLIAHGDFTQHDLKKLRDEYDADKIIKSLTPLSATSFPEPVRIQVLPPGPGNPKGSVHIDEAPAGSALTKDEFLRLYGRTGNYLHRGKLRRLQSRPPYSAVNLTQATECAKKTLGLLDQHRIRSPDNLRHWYCALKGPDGKVMVFETLAPSSPP</sequence>
<evidence type="ECO:0008006" key="3">
    <source>
        <dbReference type="Google" id="ProtNLM"/>
    </source>
</evidence>
<dbReference type="EMBL" id="LT670849">
    <property type="protein sequence ID" value="SHN71621.1"/>
    <property type="molecule type" value="Genomic_DNA"/>
</dbReference>
<keyword evidence="2" id="KW-1185">Reference proteome</keyword>
<evidence type="ECO:0000313" key="2">
    <source>
        <dbReference type="Proteomes" id="UP000184096"/>
    </source>
</evidence>
<dbReference type="AlphaFoldDB" id="A0A1M7TLI2"/>
<evidence type="ECO:0000313" key="1">
    <source>
        <dbReference type="EMBL" id="SHN71621.1"/>
    </source>
</evidence>
<name>A0A1M7TLI2_9BRAD</name>
<accession>A0A1M7TLI2</accession>
<reference evidence="2" key="1">
    <citation type="submission" date="2016-11" db="EMBL/GenBank/DDBJ databases">
        <authorList>
            <person name="Varghese N."/>
            <person name="Submissions S."/>
        </authorList>
    </citation>
    <scope>NUCLEOTIDE SEQUENCE [LARGE SCALE GENOMIC DNA]</scope>
    <source>
        <strain evidence="2">GAS401</strain>
    </source>
</reference>
<gene>
    <name evidence="1" type="ORF">SAMN05444170_2069</name>
</gene>
<dbReference type="Proteomes" id="UP000184096">
    <property type="component" value="Chromosome I"/>
</dbReference>
<protein>
    <recommendedName>
        <fullName evidence="3">HEPN domain-containing protein</fullName>
    </recommendedName>
</protein>
<organism evidence="1 2">
    <name type="scientific">Bradyrhizobium erythrophlei</name>
    <dbReference type="NCBI Taxonomy" id="1437360"/>
    <lineage>
        <taxon>Bacteria</taxon>
        <taxon>Pseudomonadati</taxon>
        <taxon>Pseudomonadota</taxon>
        <taxon>Alphaproteobacteria</taxon>
        <taxon>Hyphomicrobiales</taxon>
        <taxon>Nitrobacteraceae</taxon>
        <taxon>Bradyrhizobium</taxon>
    </lineage>
</organism>
<proteinExistence type="predicted"/>